<gene>
    <name evidence="2" type="ORF">niasHS_000752</name>
</gene>
<sequence length="88" mass="9912">MATPVIQLFLSSPKPTPHFAAVRTLNRIFMDYPQAVISCNVGLEQLITGSNAHIGHHHVVEKGCRGERGTTDETDWHLRQRDQRRIPG</sequence>
<name>A0ABD2KMB9_HETSC</name>
<dbReference type="PANTHER" id="PTHR10261:SF0">
    <property type="entry name" value="COATOMER SUBUNIT GAMMA-2"/>
    <property type="match status" value="1"/>
</dbReference>
<dbReference type="PANTHER" id="PTHR10261">
    <property type="entry name" value="COATOMER SUBUNIT GAMMA"/>
    <property type="match status" value="1"/>
</dbReference>
<dbReference type="InterPro" id="IPR017106">
    <property type="entry name" value="Coatomer_gsu"/>
</dbReference>
<feature type="region of interest" description="Disordered" evidence="1">
    <location>
        <begin position="65"/>
        <end position="88"/>
    </location>
</feature>
<evidence type="ECO:0000313" key="2">
    <source>
        <dbReference type="EMBL" id="KAL3103569.1"/>
    </source>
</evidence>
<protein>
    <submittedName>
        <fullName evidence="2">Uncharacterized protein</fullName>
    </submittedName>
</protein>
<proteinExistence type="predicted"/>
<dbReference type="AlphaFoldDB" id="A0ABD2KMB9"/>
<evidence type="ECO:0000256" key="1">
    <source>
        <dbReference type="SAM" id="MobiDB-lite"/>
    </source>
</evidence>
<accession>A0ABD2KMB9</accession>
<organism evidence="2 3">
    <name type="scientific">Heterodera schachtii</name>
    <name type="common">Sugarbeet cyst nematode worm</name>
    <name type="synonym">Tylenchus schachtii</name>
    <dbReference type="NCBI Taxonomy" id="97005"/>
    <lineage>
        <taxon>Eukaryota</taxon>
        <taxon>Metazoa</taxon>
        <taxon>Ecdysozoa</taxon>
        <taxon>Nematoda</taxon>
        <taxon>Chromadorea</taxon>
        <taxon>Rhabditida</taxon>
        <taxon>Tylenchina</taxon>
        <taxon>Tylenchomorpha</taxon>
        <taxon>Tylenchoidea</taxon>
        <taxon>Heteroderidae</taxon>
        <taxon>Heteroderinae</taxon>
        <taxon>Heterodera</taxon>
    </lineage>
</organism>
<comment type="caution">
    <text evidence="2">The sequence shown here is derived from an EMBL/GenBank/DDBJ whole genome shotgun (WGS) entry which is preliminary data.</text>
</comment>
<keyword evidence="3" id="KW-1185">Reference proteome</keyword>
<dbReference type="Proteomes" id="UP001620645">
    <property type="component" value="Unassembled WGS sequence"/>
</dbReference>
<reference evidence="2 3" key="1">
    <citation type="submission" date="2024-10" db="EMBL/GenBank/DDBJ databases">
        <authorList>
            <person name="Kim D."/>
        </authorList>
    </citation>
    <scope>NUCLEOTIDE SEQUENCE [LARGE SCALE GENOMIC DNA]</scope>
    <source>
        <strain evidence="2">Taebaek</strain>
    </source>
</reference>
<evidence type="ECO:0000313" key="3">
    <source>
        <dbReference type="Proteomes" id="UP001620645"/>
    </source>
</evidence>
<dbReference type="EMBL" id="JBICCN010000013">
    <property type="protein sequence ID" value="KAL3103569.1"/>
    <property type="molecule type" value="Genomic_DNA"/>
</dbReference>